<dbReference type="HOGENOM" id="CLU_1884049_0_0_6"/>
<gene>
    <name evidence="2" type="ordered locus">Psesu_0117</name>
</gene>
<reference evidence="2 3" key="1">
    <citation type="submission" date="2011-01" db="EMBL/GenBank/DDBJ databases">
        <title>Complete sequence of Pseudoxanthomonas suwonensis 11-1.</title>
        <authorList>
            <consortium name="US DOE Joint Genome Institute"/>
            <person name="Lucas S."/>
            <person name="Copeland A."/>
            <person name="Lapidus A."/>
            <person name="Cheng J.-F."/>
            <person name="Goodwin L."/>
            <person name="Pitluck S."/>
            <person name="Teshima H."/>
            <person name="Detter J.C."/>
            <person name="Han C."/>
            <person name="Tapia R."/>
            <person name="Land M."/>
            <person name="Hauser L."/>
            <person name="Kyrpides N."/>
            <person name="Ivanova N."/>
            <person name="Ovchinnikova G."/>
            <person name="Siebers A.K."/>
            <person name="Allgaier M."/>
            <person name="Thelen M.P."/>
            <person name="Hugenholtz P."/>
            <person name="Gladden J."/>
            <person name="Woyke T."/>
        </authorList>
    </citation>
    <scope>NUCLEOTIDE SEQUENCE [LARGE SCALE GENOMIC DNA]</scope>
    <source>
        <strain evidence="3">11-1</strain>
    </source>
</reference>
<keyword evidence="3" id="KW-1185">Reference proteome</keyword>
<dbReference type="KEGG" id="psu:Psesu_0117"/>
<dbReference type="Proteomes" id="UP000008632">
    <property type="component" value="Chromosome"/>
</dbReference>
<keyword evidence="1" id="KW-0732">Signal</keyword>
<dbReference type="RefSeq" id="WP_013533809.1">
    <property type="nucleotide sequence ID" value="NC_014924.1"/>
</dbReference>
<proteinExistence type="predicted"/>
<dbReference type="EMBL" id="CP002446">
    <property type="protein sequence ID" value="ADV25979.1"/>
    <property type="molecule type" value="Genomic_DNA"/>
</dbReference>
<name>E6WPM4_PSEUU</name>
<evidence type="ECO:0000313" key="3">
    <source>
        <dbReference type="Proteomes" id="UP000008632"/>
    </source>
</evidence>
<protein>
    <recommendedName>
        <fullName evidence="4">DUF541 domain-containing protein</fullName>
    </recommendedName>
</protein>
<evidence type="ECO:0000313" key="2">
    <source>
        <dbReference type="EMBL" id="ADV25979.1"/>
    </source>
</evidence>
<evidence type="ECO:0000256" key="1">
    <source>
        <dbReference type="SAM" id="SignalP"/>
    </source>
</evidence>
<organism evidence="2 3">
    <name type="scientific">Pseudoxanthomonas suwonensis (strain 11-1)</name>
    <dbReference type="NCBI Taxonomy" id="743721"/>
    <lineage>
        <taxon>Bacteria</taxon>
        <taxon>Pseudomonadati</taxon>
        <taxon>Pseudomonadota</taxon>
        <taxon>Gammaproteobacteria</taxon>
        <taxon>Lysobacterales</taxon>
        <taxon>Lysobacteraceae</taxon>
        <taxon>Pseudoxanthomonas</taxon>
    </lineage>
</organism>
<evidence type="ECO:0008006" key="4">
    <source>
        <dbReference type="Google" id="ProtNLM"/>
    </source>
</evidence>
<dbReference type="AlphaFoldDB" id="E6WPM4"/>
<dbReference type="OrthoDB" id="5988666at2"/>
<feature type="signal peptide" evidence="1">
    <location>
        <begin position="1"/>
        <end position="21"/>
    </location>
</feature>
<accession>E6WPM4</accession>
<sequence>MNAKTLAASLALSLAAASAFAAETPRVDRIVNLPAVTVRPDAALQVELAATRIVDLPAVTVRPTAAQKAEYLAVQAIQARIVDLATVYVQPTAEQLAERASIAAREQAGALAAQVGHMTEQAASSANVSAYASGK</sequence>
<feature type="chain" id="PRO_5003214909" description="DUF541 domain-containing protein" evidence="1">
    <location>
        <begin position="22"/>
        <end position="135"/>
    </location>
</feature>